<feature type="domain" description="TPM" evidence="1">
    <location>
        <begin position="31"/>
        <end position="149"/>
    </location>
</feature>
<keyword evidence="3" id="KW-1185">Reference proteome</keyword>
<dbReference type="Gene3D" id="3.10.310.50">
    <property type="match status" value="1"/>
</dbReference>
<organism evidence="2 3">
    <name type="scientific">Janthinobacterium fluminis</name>
    <dbReference type="NCBI Taxonomy" id="2987524"/>
    <lineage>
        <taxon>Bacteria</taxon>
        <taxon>Pseudomonadati</taxon>
        <taxon>Pseudomonadota</taxon>
        <taxon>Betaproteobacteria</taxon>
        <taxon>Burkholderiales</taxon>
        <taxon>Oxalobacteraceae</taxon>
        <taxon>Janthinobacterium</taxon>
    </lineage>
</organism>
<dbReference type="InterPro" id="IPR007621">
    <property type="entry name" value="TPM_dom"/>
</dbReference>
<evidence type="ECO:0000259" key="1">
    <source>
        <dbReference type="Pfam" id="PF04536"/>
    </source>
</evidence>
<proteinExistence type="predicted"/>
<reference evidence="2 3" key="1">
    <citation type="submission" date="2022-10" db="EMBL/GenBank/DDBJ databases">
        <title>Janthinobacterium sp. hw3 Genome sequencing.</title>
        <authorList>
            <person name="Park S."/>
        </authorList>
    </citation>
    <scope>NUCLEOTIDE SEQUENCE [LARGE SCALE GENOMIC DNA]</scope>
    <source>
        <strain evidence="3">hw3</strain>
    </source>
</reference>
<dbReference type="RefSeq" id="WP_273670040.1">
    <property type="nucleotide sequence ID" value="NZ_JAQQXR010000002.1"/>
</dbReference>
<evidence type="ECO:0000313" key="2">
    <source>
        <dbReference type="EMBL" id="MDC8757362.1"/>
    </source>
</evidence>
<name>A0ABT5K0S3_9BURK</name>
<evidence type="ECO:0000313" key="3">
    <source>
        <dbReference type="Proteomes" id="UP001221208"/>
    </source>
</evidence>
<dbReference type="EMBL" id="JAQQXR010000002">
    <property type="protein sequence ID" value="MDC8757362.1"/>
    <property type="molecule type" value="Genomic_DNA"/>
</dbReference>
<dbReference type="PANTHER" id="PTHR30373">
    <property type="entry name" value="UPF0603 PROTEIN YGCG"/>
    <property type="match status" value="1"/>
</dbReference>
<gene>
    <name evidence="2" type="ORF">OIK44_07160</name>
</gene>
<dbReference type="Pfam" id="PF04536">
    <property type="entry name" value="TPM_phosphatase"/>
    <property type="match status" value="1"/>
</dbReference>
<accession>A0ABT5K0S3</accession>
<dbReference type="Proteomes" id="UP001221208">
    <property type="component" value="Unassembled WGS sequence"/>
</dbReference>
<comment type="caution">
    <text evidence="2">The sequence shown here is derived from an EMBL/GenBank/DDBJ whole genome shotgun (WGS) entry which is preliminary data.</text>
</comment>
<sequence length="173" mass="19057">MKAPASFWQRCRRALPHLRSTAAAARAAFPDASLHAIEQAIAQGEQTHTAEIRLILEASLGIGDIFRDVGNRQRALTLFAQYGVWDTEENCGVLIYVNLAERQVDIVADRNVGRRIAPAEWQAICQTMTQGYAGGAYHDSTLRAIAALNELLRKHFPADGARPNQLPNQAIII</sequence>
<dbReference type="PANTHER" id="PTHR30373:SF8">
    <property type="entry name" value="BLL7265 PROTEIN"/>
    <property type="match status" value="1"/>
</dbReference>
<protein>
    <submittedName>
        <fullName evidence="2">TPM domain-containing protein</fullName>
    </submittedName>
</protein>